<accession>A0A9E7JBR8</accession>
<dbReference type="PANTHER" id="PTHR31325">
    <property type="entry name" value="OS01G0798800 PROTEIN-RELATED"/>
    <property type="match status" value="1"/>
</dbReference>
<feature type="domain" description="DUF4220" evidence="1">
    <location>
        <begin position="28"/>
        <end position="92"/>
    </location>
</feature>
<dbReference type="AlphaFoldDB" id="A0A9E7JBR8"/>
<organism evidence="2 3">
    <name type="scientific">Musa troglodytarum</name>
    <name type="common">fe'i banana</name>
    <dbReference type="NCBI Taxonomy" id="320322"/>
    <lineage>
        <taxon>Eukaryota</taxon>
        <taxon>Viridiplantae</taxon>
        <taxon>Streptophyta</taxon>
        <taxon>Embryophyta</taxon>
        <taxon>Tracheophyta</taxon>
        <taxon>Spermatophyta</taxon>
        <taxon>Magnoliopsida</taxon>
        <taxon>Liliopsida</taxon>
        <taxon>Zingiberales</taxon>
        <taxon>Musaceae</taxon>
        <taxon>Musa</taxon>
    </lineage>
</organism>
<dbReference type="Pfam" id="PF13968">
    <property type="entry name" value="DUF4220"/>
    <property type="match status" value="1"/>
</dbReference>
<keyword evidence="3" id="KW-1185">Reference proteome</keyword>
<evidence type="ECO:0000259" key="1">
    <source>
        <dbReference type="Pfam" id="PF13968"/>
    </source>
</evidence>
<name>A0A9E7JBR8_9LILI</name>
<gene>
    <name evidence="2" type="ORF">MUK42_08413</name>
</gene>
<sequence length="102" mass="11138">SLSLQIILIFSGSLRKRVVSSWISLILWSAYLLADWVATFALGILSNTQTDSGCASSSHPQNDDLLAFWSPFLLLHLGGPDTITAFSLEDSCTKKHEAIDRG</sequence>
<evidence type="ECO:0000313" key="2">
    <source>
        <dbReference type="EMBL" id="URD75343.1"/>
    </source>
</evidence>
<feature type="non-terminal residue" evidence="2">
    <location>
        <position position="1"/>
    </location>
</feature>
<dbReference type="EMBL" id="CP097502">
    <property type="protein sequence ID" value="URD75343.1"/>
    <property type="molecule type" value="Genomic_DNA"/>
</dbReference>
<proteinExistence type="predicted"/>
<protein>
    <recommendedName>
        <fullName evidence="1">DUF4220 domain-containing protein</fullName>
    </recommendedName>
</protein>
<reference evidence="2" key="1">
    <citation type="submission" date="2022-05" db="EMBL/GenBank/DDBJ databases">
        <title>The Musa troglodytarum L. genome provides insights into the mechanism of non-climacteric behaviour and enrichment of carotenoids.</title>
        <authorList>
            <person name="Wang J."/>
        </authorList>
    </citation>
    <scope>NUCLEOTIDE SEQUENCE</scope>
    <source>
        <tissue evidence="2">Leaf</tissue>
    </source>
</reference>
<dbReference type="OrthoDB" id="1189310at2759"/>
<dbReference type="Proteomes" id="UP001055439">
    <property type="component" value="Chromosome 1"/>
</dbReference>
<dbReference type="InterPro" id="IPR025315">
    <property type="entry name" value="DUF4220"/>
</dbReference>
<evidence type="ECO:0000313" key="3">
    <source>
        <dbReference type="Proteomes" id="UP001055439"/>
    </source>
</evidence>